<reference evidence="2 3" key="1">
    <citation type="journal article" date="2013" name="ISME J.">
        <title>Comparative genomics of pathogenic lineages of Vibrio nigripulchritudo identifies virulence-associated traits.</title>
        <authorList>
            <person name="Goudenege D."/>
            <person name="Labreuche Y."/>
            <person name="Krin E."/>
            <person name="Ansquer D."/>
            <person name="Mangenot S."/>
            <person name="Calteau A."/>
            <person name="Medigue C."/>
            <person name="Mazel D."/>
            <person name="Polz M.F."/>
            <person name="Le Roux F."/>
        </authorList>
    </citation>
    <scope>NUCLEOTIDE SEQUENCE [LARGE SCALE GENOMIC DNA]</scope>
    <source>
        <strain evidence="2 3">SOn1</strain>
    </source>
</reference>
<dbReference type="PROSITE" id="PS51257">
    <property type="entry name" value="PROKAR_LIPOPROTEIN"/>
    <property type="match status" value="1"/>
</dbReference>
<protein>
    <submittedName>
        <fullName evidence="2">ATPase</fullName>
    </submittedName>
</protein>
<dbReference type="EMBL" id="CAOF01000150">
    <property type="protein sequence ID" value="CCO48652.1"/>
    <property type="molecule type" value="Genomic_DNA"/>
</dbReference>
<comment type="caution">
    <text evidence="2">The sequence shown here is derived from an EMBL/GenBank/DDBJ whole genome shotgun (WGS) entry which is preliminary data.</text>
</comment>
<feature type="coiled-coil region" evidence="1">
    <location>
        <begin position="142"/>
        <end position="169"/>
    </location>
</feature>
<sequence>MIYKIGFFIFLSTFILTGCMSSNVKWRHGNLPNHKEDWVRFKTNYFFRVINTCEPPKPKMLSNKDGLNSNKYMLSDTLYRFTLTGKASEWSNVKFEAGTLLASQIDPFSNTVTFNKNTNKFDLVSSGNKASINTSSEQHAKLSDITLAIEKIEEKLAAEEKKAEKDRDIELITSYRNQRNQLESAKEEIFKFLYGHTKVIPPISLSEADKNSIRKQASFQALTSAQQENFLPDSGVISANSVFAEFITEETKLQHAKEVAQTTYSRSDCPPGFSRNHGFLILGPEGWKHFDPEERLLLAMYTSEKPLISTMSELSQKMTQAHNQTRLNEKPYQDEIQCILRSQISFLRAEQEWETKVDELIQSLEDQPEADEEEK</sequence>
<accession>A0AAV2VVI4</accession>
<proteinExistence type="predicted"/>
<evidence type="ECO:0000256" key="1">
    <source>
        <dbReference type="SAM" id="Coils"/>
    </source>
</evidence>
<dbReference type="AlphaFoldDB" id="A0AAV2VVI4"/>
<gene>
    <name evidence="2" type="ORF">VIBNISOn1_570042</name>
</gene>
<keyword evidence="1" id="KW-0175">Coiled coil</keyword>
<evidence type="ECO:0000313" key="3">
    <source>
        <dbReference type="Proteomes" id="UP000018211"/>
    </source>
</evidence>
<evidence type="ECO:0000313" key="2">
    <source>
        <dbReference type="EMBL" id="CCO48652.1"/>
    </source>
</evidence>
<dbReference type="RefSeq" id="WP_022613078.1">
    <property type="nucleotide sequence ID" value="NZ_LK391965.1"/>
</dbReference>
<organism evidence="2 3">
    <name type="scientific">Vibrio nigripulchritudo SOn1</name>
    <dbReference type="NCBI Taxonomy" id="1238450"/>
    <lineage>
        <taxon>Bacteria</taxon>
        <taxon>Pseudomonadati</taxon>
        <taxon>Pseudomonadota</taxon>
        <taxon>Gammaproteobacteria</taxon>
        <taxon>Vibrionales</taxon>
        <taxon>Vibrionaceae</taxon>
        <taxon>Vibrio</taxon>
    </lineage>
</organism>
<name>A0AAV2VVI4_9VIBR</name>
<dbReference type="Proteomes" id="UP000018211">
    <property type="component" value="Unassembled WGS sequence"/>
</dbReference>